<comment type="caution">
    <text evidence="2">The sequence shown here is derived from an EMBL/GenBank/DDBJ whole genome shotgun (WGS) entry which is preliminary data.</text>
</comment>
<dbReference type="InterPro" id="IPR025668">
    <property type="entry name" value="Tnp_DDE_dom"/>
</dbReference>
<proteinExistence type="predicted"/>
<dbReference type="EMBL" id="QRNN01000047">
    <property type="protein sequence ID" value="RHK47658.1"/>
    <property type="molecule type" value="Genomic_DNA"/>
</dbReference>
<protein>
    <submittedName>
        <fullName evidence="2">IS5/IS1182 family transposase</fullName>
    </submittedName>
</protein>
<dbReference type="Pfam" id="PF13751">
    <property type="entry name" value="DDE_Tnp_1_6"/>
    <property type="match status" value="1"/>
</dbReference>
<name>A0AA92V4N4_9BACT</name>
<feature type="domain" description="Transposase DDE" evidence="1">
    <location>
        <begin position="6"/>
        <end position="102"/>
    </location>
</feature>
<accession>A0AA92V4N4</accession>
<dbReference type="Proteomes" id="UP000284562">
    <property type="component" value="Unassembled WGS sequence"/>
</dbReference>
<evidence type="ECO:0000259" key="1">
    <source>
        <dbReference type="Pfam" id="PF13751"/>
    </source>
</evidence>
<evidence type="ECO:0000313" key="2">
    <source>
        <dbReference type="EMBL" id="RHK47658.1"/>
    </source>
</evidence>
<dbReference type="AlphaFoldDB" id="A0AA92V4N4"/>
<organism evidence="2 3">
    <name type="scientific">Segatella copri</name>
    <dbReference type="NCBI Taxonomy" id="165179"/>
    <lineage>
        <taxon>Bacteria</taxon>
        <taxon>Pseudomonadati</taxon>
        <taxon>Bacteroidota</taxon>
        <taxon>Bacteroidia</taxon>
        <taxon>Bacteroidales</taxon>
        <taxon>Prevotellaceae</taxon>
        <taxon>Segatella</taxon>
    </lineage>
</organism>
<sequence length="109" mass="12609">SSITYYFDVDKCKVCPLREGCYKEGAKTKTYAVTIKSDEQLEQIEYQKTEEFINLQRKRYKIEAKNSELKNVLGYDRALSYGLSCMEMQGALTIFAANVKRILKLMQNA</sequence>
<reference evidence="2 3" key="1">
    <citation type="submission" date="2018-08" db="EMBL/GenBank/DDBJ databases">
        <title>A genome reference for cultivated species of the human gut microbiota.</title>
        <authorList>
            <person name="Zou Y."/>
            <person name="Xue W."/>
            <person name="Luo G."/>
        </authorList>
    </citation>
    <scope>NUCLEOTIDE SEQUENCE [LARGE SCALE GENOMIC DNA]</scope>
    <source>
        <strain evidence="2 3">AF43-2</strain>
    </source>
</reference>
<evidence type="ECO:0000313" key="3">
    <source>
        <dbReference type="Proteomes" id="UP000284562"/>
    </source>
</evidence>
<feature type="non-terminal residue" evidence="2">
    <location>
        <position position="1"/>
    </location>
</feature>
<gene>
    <name evidence="2" type="ORF">DW064_11045</name>
</gene>